<gene>
    <name evidence="3" type="ORF">FRACYDRAFT_250011</name>
</gene>
<feature type="transmembrane region" description="Helical" evidence="2">
    <location>
        <begin position="74"/>
        <end position="102"/>
    </location>
</feature>
<dbReference type="EMBL" id="KV784381">
    <property type="protein sequence ID" value="OEU08224.1"/>
    <property type="molecule type" value="Genomic_DNA"/>
</dbReference>
<accession>A0A1E7EQX2</accession>
<keyword evidence="2" id="KW-0472">Membrane</keyword>
<keyword evidence="4" id="KW-1185">Reference proteome</keyword>
<reference evidence="3 4" key="1">
    <citation type="submission" date="2016-09" db="EMBL/GenBank/DDBJ databases">
        <title>Extensive genetic diversity and differential bi-allelic expression allows diatom success in the polar Southern Ocean.</title>
        <authorList>
            <consortium name="DOE Joint Genome Institute"/>
            <person name="Mock T."/>
            <person name="Otillar R.P."/>
            <person name="Strauss J."/>
            <person name="Dupont C."/>
            <person name="Frickenhaus S."/>
            <person name="Maumus F."/>
            <person name="Mcmullan M."/>
            <person name="Sanges R."/>
            <person name="Schmutz J."/>
            <person name="Toseland A."/>
            <person name="Valas R."/>
            <person name="Veluchamy A."/>
            <person name="Ward B.J."/>
            <person name="Allen A."/>
            <person name="Barry K."/>
            <person name="Falciatore A."/>
            <person name="Ferrante M."/>
            <person name="Fortunato A.E."/>
            <person name="Gloeckner G."/>
            <person name="Gruber A."/>
            <person name="Hipkin R."/>
            <person name="Janech M."/>
            <person name="Kroth P."/>
            <person name="Leese F."/>
            <person name="Lindquist E."/>
            <person name="Lyon B.R."/>
            <person name="Martin J."/>
            <person name="Mayer C."/>
            <person name="Parker M."/>
            <person name="Quesneville H."/>
            <person name="Raymond J."/>
            <person name="Uhlig C."/>
            <person name="Valentin K.U."/>
            <person name="Worden A.Z."/>
            <person name="Armbrust E.V."/>
            <person name="Bowler C."/>
            <person name="Green B."/>
            <person name="Moulton V."/>
            <person name="Van Oosterhout C."/>
            <person name="Grigoriev I."/>
        </authorList>
    </citation>
    <scope>NUCLEOTIDE SEQUENCE [LARGE SCALE GENOMIC DNA]</scope>
    <source>
        <strain evidence="3 4">CCMP1102</strain>
    </source>
</reference>
<dbReference type="Proteomes" id="UP000095751">
    <property type="component" value="Unassembled WGS sequence"/>
</dbReference>
<evidence type="ECO:0000313" key="3">
    <source>
        <dbReference type="EMBL" id="OEU08224.1"/>
    </source>
</evidence>
<evidence type="ECO:0000256" key="2">
    <source>
        <dbReference type="SAM" id="Phobius"/>
    </source>
</evidence>
<protein>
    <submittedName>
        <fullName evidence="3">Uncharacterized protein</fullName>
    </submittedName>
</protein>
<keyword evidence="2" id="KW-1133">Transmembrane helix</keyword>
<dbReference type="OrthoDB" id="55669at2759"/>
<name>A0A1E7EQX2_9STRA</name>
<evidence type="ECO:0000313" key="4">
    <source>
        <dbReference type="Proteomes" id="UP000095751"/>
    </source>
</evidence>
<feature type="compositionally biased region" description="Low complexity" evidence="1">
    <location>
        <begin position="37"/>
        <end position="47"/>
    </location>
</feature>
<sequence length="142" mass="16050">MKIKRIPKSFDKENGSRIRAVEQQCNEDDDDDDDDINASNNDESSNSTPTTMMIQIIHHPDKERLKRHRRDQTATNIVGGAVLGTIICPIVGTILLGSIVGYTTNVILKKKESTLQRNYEQQQYHSYALYDSPVVKYNAVVV</sequence>
<evidence type="ECO:0000256" key="1">
    <source>
        <dbReference type="SAM" id="MobiDB-lite"/>
    </source>
</evidence>
<feature type="compositionally biased region" description="Acidic residues" evidence="1">
    <location>
        <begin position="25"/>
        <end position="36"/>
    </location>
</feature>
<keyword evidence="2" id="KW-0812">Transmembrane</keyword>
<dbReference type="AlphaFoldDB" id="A0A1E7EQX2"/>
<proteinExistence type="predicted"/>
<dbReference type="KEGG" id="fcy:FRACYDRAFT_250011"/>
<organism evidence="3 4">
    <name type="scientific">Fragilariopsis cylindrus CCMP1102</name>
    <dbReference type="NCBI Taxonomy" id="635003"/>
    <lineage>
        <taxon>Eukaryota</taxon>
        <taxon>Sar</taxon>
        <taxon>Stramenopiles</taxon>
        <taxon>Ochrophyta</taxon>
        <taxon>Bacillariophyta</taxon>
        <taxon>Bacillariophyceae</taxon>
        <taxon>Bacillariophycidae</taxon>
        <taxon>Bacillariales</taxon>
        <taxon>Bacillariaceae</taxon>
        <taxon>Fragilariopsis</taxon>
    </lineage>
</organism>
<feature type="region of interest" description="Disordered" evidence="1">
    <location>
        <begin position="23"/>
        <end position="51"/>
    </location>
</feature>
<dbReference type="InParanoid" id="A0A1E7EQX2"/>